<gene>
    <name evidence="2" type="ORF">MKW94_013505</name>
    <name evidence="3" type="ORF">MKW94_030412</name>
</gene>
<reference evidence="2" key="1">
    <citation type="submission" date="2022-03" db="EMBL/GenBank/DDBJ databases">
        <title>A functionally conserved STORR gene fusion in Papaver species that diverged 16.8 million years ago.</title>
        <authorList>
            <person name="Catania T."/>
        </authorList>
    </citation>
    <scope>NUCLEOTIDE SEQUENCE</scope>
    <source>
        <strain evidence="2">S-191538</strain>
    </source>
</reference>
<evidence type="ECO:0000256" key="1">
    <source>
        <dbReference type="SAM" id="MobiDB-lite"/>
    </source>
</evidence>
<feature type="region of interest" description="Disordered" evidence="1">
    <location>
        <begin position="184"/>
        <end position="205"/>
    </location>
</feature>
<dbReference type="Proteomes" id="UP001177140">
    <property type="component" value="Unassembled WGS sequence"/>
</dbReference>
<organism evidence="2 4">
    <name type="scientific">Papaver nudicaule</name>
    <name type="common">Iceland poppy</name>
    <dbReference type="NCBI Taxonomy" id="74823"/>
    <lineage>
        <taxon>Eukaryota</taxon>
        <taxon>Viridiplantae</taxon>
        <taxon>Streptophyta</taxon>
        <taxon>Embryophyta</taxon>
        <taxon>Tracheophyta</taxon>
        <taxon>Spermatophyta</taxon>
        <taxon>Magnoliopsida</taxon>
        <taxon>Ranunculales</taxon>
        <taxon>Papaveraceae</taxon>
        <taxon>Papaveroideae</taxon>
        <taxon>Papaver</taxon>
    </lineage>
</organism>
<evidence type="ECO:0000313" key="4">
    <source>
        <dbReference type="Proteomes" id="UP001177140"/>
    </source>
</evidence>
<evidence type="ECO:0000313" key="3">
    <source>
        <dbReference type="EMBL" id="MCL7048673.1"/>
    </source>
</evidence>
<proteinExistence type="predicted"/>
<dbReference type="EMBL" id="JAJJMA010279262">
    <property type="protein sequence ID" value="MCL7046267.1"/>
    <property type="molecule type" value="Genomic_DNA"/>
</dbReference>
<dbReference type="PANTHER" id="PTHR35280">
    <property type="entry name" value="F17L21.9"/>
    <property type="match status" value="1"/>
</dbReference>
<name>A0AA41VRT3_PAPNU</name>
<dbReference type="PANTHER" id="PTHR35280:SF1">
    <property type="entry name" value="F17L21.9"/>
    <property type="match status" value="1"/>
</dbReference>
<comment type="caution">
    <text evidence="2">The sequence shown here is derived from an EMBL/GenBank/DDBJ whole genome shotgun (WGS) entry which is preliminary data.</text>
</comment>
<evidence type="ECO:0000313" key="2">
    <source>
        <dbReference type="EMBL" id="MCL7046267.1"/>
    </source>
</evidence>
<dbReference type="EMBL" id="JAJJMA010307219">
    <property type="protein sequence ID" value="MCL7048673.1"/>
    <property type="molecule type" value="Genomic_DNA"/>
</dbReference>
<protein>
    <submittedName>
        <fullName evidence="2">Uncharacterized protein</fullName>
    </submittedName>
</protein>
<dbReference type="AlphaFoldDB" id="A0AA41VRT3"/>
<accession>A0AA41VRT3</accession>
<keyword evidence="4" id="KW-1185">Reference proteome</keyword>
<sequence length="205" mass="22284">MTDNKIPIEVKKISDDDEIGSSKAVVISGADDEDHPLQMELLDEDKVSCTKTLQAEEPVEESKVGCFTSDNVGVEKTNEKGMDEIVKELKKVQKQNTITHYLLTAMILLTVAWQVSEVSLILTVKNTFTNPFKSVGSFIKGAMNGGGGIKERIGEGKTKSEKDSKSIVSDFCAQIEPPALPELRIPDLSNMDLPGLGSNDGNEVE</sequence>